<evidence type="ECO:0000256" key="9">
    <source>
        <dbReference type="ARBA" id="ARBA00023136"/>
    </source>
</evidence>
<dbReference type="InterPro" id="IPR003439">
    <property type="entry name" value="ABC_transporter-like_ATP-bd"/>
</dbReference>
<keyword evidence="3" id="KW-0813">Transport</keyword>
<dbReference type="Gene3D" id="3.40.50.300">
    <property type="entry name" value="P-loop containing nucleotide triphosphate hydrolases"/>
    <property type="match status" value="1"/>
</dbReference>
<dbReference type="HOGENOM" id="CLU_000604_84_5_5"/>
<gene>
    <name evidence="14" type="ORF">HMPREF9696_03271</name>
</gene>
<sequence>MIRLVIDLLRPYRGRLLIVFLAMLVEIAASLAAPWTLKLVLDDALGQHQLPAWLAWAHDYGFGRHAMGVALFAGVATLVIAIVGAIATYIDNYYTTNIGQWVANDLRIRIYQHLHRLSLRYYDHAKIGSLISTIMTDVDTLQSFASSSTLDILVDFITIVFMVGIMFWLDWDFTLIALGVTPFLLVFIFRLKKAVKEVTRAVRARQSEMLSVVQQGLGSVRAIKAFGRQDLELARLEAASHATVGAALRARQVKSVLSPLISVVVAACTAIVLWKGTSLIVAGTMTAGALTVYLAYLAKFFKPVKDLASMTSAVAQTTVALERIQDILSADDIIGVSDDARDPGRVLGGIRFDRVAFGYDNDTSVLRDVSFEIRPGQVVGIVGPTGSGKSTVLSLIPRFYETTFGRILIDGQDIREMKLAALREQIGFVLQETVLFRGTIRENIAYGRPGATDEEIIAAAKVANADEFISRMPNGYDSLVGERGDTLSGGQRQRIGIARAVIRNSPIMILDEPTAALDTESEHLVIEGLRRLMAGRTVIMIAHRLSTIRNADKIIVLKDGIVAEEGTNDELIALGGVYAELHRIQNKPAPRAPLADVA</sequence>
<evidence type="ECO:0000256" key="2">
    <source>
        <dbReference type="ARBA" id="ARBA00005417"/>
    </source>
</evidence>
<keyword evidence="5 11" id="KW-0812">Transmembrane</keyword>
<dbReference type="Pfam" id="PF00005">
    <property type="entry name" value="ABC_tran"/>
    <property type="match status" value="1"/>
</dbReference>
<evidence type="ECO:0000259" key="12">
    <source>
        <dbReference type="PROSITE" id="PS50893"/>
    </source>
</evidence>
<keyword evidence="8 11" id="KW-1133">Transmembrane helix</keyword>
<dbReference type="PROSITE" id="PS50893">
    <property type="entry name" value="ABC_TRANSPORTER_2"/>
    <property type="match status" value="1"/>
</dbReference>
<evidence type="ECO:0000313" key="15">
    <source>
        <dbReference type="Proteomes" id="UP000001095"/>
    </source>
</evidence>
<evidence type="ECO:0000256" key="4">
    <source>
        <dbReference type="ARBA" id="ARBA00022597"/>
    </source>
</evidence>
<dbReference type="InterPro" id="IPR003593">
    <property type="entry name" value="AAA+_ATPase"/>
</dbReference>
<evidence type="ECO:0000256" key="7">
    <source>
        <dbReference type="ARBA" id="ARBA00022840"/>
    </source>
</evidence>
<dbReference type="InterPro" id="IPR017871">
    <property type="entry name" value="ABC_transporter-like_CS"/>
</dbReference>
<evidence type="ECO:0000256" key="3">
    <source>
        <dbReference type="ARBA" id="ARBA00022448"/>
    </source>
</evidence>
<comment type="caution">
    <text evidence="14">The sequence shown here is derived from an EMBL/GenBank/DDBJ whole genome shotgun (WGS) entry which is preliminary data.</text>
</comment>
<keyword evidence="15" id="KW-1185">Reference proteome</keyword>
<feature type="transmembrane region" description="Helical" evidence="11">
    <location>
        <begin position="66"/>
        <end position="90"/>
    </location>
</feature>
<dbReference type="RefSeq" id="WP_002714141.1">
    <property type="nucleotide sequence ID" value="NZ_KB375281.1"/>
</dbReference>
<keyword evidence="6" id="KW-0547">Nucleotide-binding</keyword>
<dbReference type="InterPro" id="IPR011527">
    <property type="entry name" value="ABC1_TM_dom"/>
</dbReference>
<feature type="transmembrane region" description="Helical" evidence="11">
    <location>
        <begin position="280"/>
        <end position="301"/>
    </location>
</feature>
<dbReference type="Proteomes" id="UP000001095">
    <property type="component" value="Unassembled WGS sequence"/>
</dbReference>
<dbReference type="SUPFAM" id="SSF52540">
    <property type="entry name" value="P-loop containing nucleoside triphosphate hydrolases"/>
    <property type="match status" value="1"/>
</dbReference>
<keyword evidence="9 11" id="KW-0472">Membrane</keyword>
<evidence type="ECO:0000259" key="13">
    <source>
        <dbReference type="PROSITE" id="PS50929"/>
    </source>
</evidence>
<dbReference type="Pfam" id="PF00664">
    <property type="entry name" value="ABC_membrane"/>
    <property type="match status" value="1"/>
</dbReference>
<feature type="domain" description="ABC transporter" evidence="12">
    <location>
        <begin position="350"/>
        <end position="584"/>
    </location>
</feature>
<feature type="transmembrane region" description="Helical" evidence="11">
    <location>
        <begin position="256"/>
        <end position="274"/>
    </location>
</feature>
<dbReference type="PANTHER" id="PTHR43394">
    <property type="entry name" value="ATP-DEPENDENT PERMEASE MDL1, MITOCHONDRIAL"/>
    <property type="match status" value="1"/>
</dbReference>
<dbReference type="OrthoDB" id="9804259at2"/>
<dbReference type="EMBL" id="AGWY01000013">
    <property type="protein sequence ID" value="EKS33230.1"/>
    <property type="molecule type" value="Genomic_DNA"/>
</dbReference>
<dbReference type="PROSITE" id="PS00211">
    <property type="entry name" value="ABC_TRANSPORTER_1"/>
    <property type="match status" value="1"/>
</dbReference>
<feature type="domain" description="ABC transmembrane type-1" evidence="13">
    <location>
        <begin position="17"/>
        <end position="316"/>
    </location>
</feature>
<dbReference type="GO" id="GO:0016887">
    <property type="term" value="F:ATP hydrolysis activity"/>
    <property type="evidence" value="ECO:0007669"/>
    <property type="project" value="InterPro"/>
</dbReference>
<evidence type="ECO:0000256" key="8">
    <source>
        <dbReference type="ARBA" id="ARBA00022989"/>
    </source>
</evidence>
<keyword evidence="7" id="KW-0067">ATP-binding</keyword>
<evidence type="ECO:0000256" key="1">
    <source>
        <dbReference type="ARBA" id="ARBA00004651"/>
    </source>
</evidence>
<feature type="transmembrane region" description="Helical" evidence="11">
    <location>
        <begin position="175"/>
        <end position="191"/>
    </location>
</feature>
<evidence type="ECO:0008006" key="16">
    <source>
        <dbReference type="Google" id="ProtNLM"/>
    </source>
</evidence>
<dbReference type="InterPro" id="IPR027417">
    <property type="entry name" value="P-loop_NTPase"/>
</dbReference>
<dbReference type="GO" id="GO:0005524">
    <property type="term" value="F:ATP binding"/>
    <property type="evidence" value="ECO:0007669"/>
    <property type="project" value="UniProtKB-KW"/>
</dbReference>
<evidence type="ECO:0000256" key="5">
    <source>
        <dbReference type="ARBA" id="ARBA00022692"/>
    </source>
</evidence>
<dbReference type="SUPFAM" id="SSF90123">
    <property type="entry name" value="ABC transporter transmembrane region"/>
    <property type="match status" value="1"/>
</dbReference>
<accession>K8P0Q8</accession>
<dbReference type="PATRIC" id="fig|883079.3.peg.3344"/>
<dbReference type="GO" id="GO:0015421">
    <property type="term" value="F:ABC-type oligopeptide transporter activity"/>
    <property type="evidence" value="ECO:0007669"/>
    <property type="project" value="TreeGrafter"/>
</dbReference>
<organism evidence="14 15">
    <name type="scientific">Afipia clevelandensis ATCC 49720</name>
    <dbReference type="NCBI Taxonomy" id="883079"/>
    <lineage>
        <taxon>Bacteria</taxon>
        <taxon>Pseudomonadati</taxon>
        <taxon>Pseudomonadota</taxon>
        <taxon>Alphaproteobacteria</taxon>
        <taxon>Hyphomicrobiales</taxon>
        <taxon>Nitrobacteraceae</taxon>
        <taxon>Afipia</taxon>
    </lineage>
</organism>
<name>K8P0Q8_9BRAD</name>
<protein>
    <recommendedName>
        <fullName evidence="16">ABC transporter ATP-binding protein</fullName>
    </recommendedName>
</protein>
<comment type="similarity">
    <text evidence="2">Belongs to the ABC transporter superfamily.</text>
</comment>
<evidence type="ECO:0000256" key="6">
    <source>
        <dbReference type="ARBA" id="ARBA00022741"/>
    </source>
</evidence>
<dbReference type="PANTHER" id="PTHR43394:SF1">
    <property type="entry name" value="ATP-BINDING CASSETTE SUB-FAMILY B MEMBER 10, MITOCHONDRIAL"/>
    <property type="match status" value="1"/>
</dbReference>
<comment type="subcellular location">
    <subcellularLocation>
        <location evidence="1">Cell membrane</location>
        <topology evidence="1">Multi-pass membrane protein</topology>
    </subcellularLocation>
</comment>
<dbReference type="Gene3D" id="1.20.1560.10">
    <property type="entry name" value="ABC transporter type 1, transmembrane domain"/>
    <property type="match status" value="1"/>
</dbReference>
<dbReference type="InterPro" id="IPR036640">
    <property type="entry name" value="ABC1_TM_sf"/>
</dbReference>
<dbReference type="AlphaFoldDB" id="K8P0Q8"/>
<evidence type="ECO:0000256" key="10">
    <source>
        <dbReference type="ARBA" id="ARBA00024722"/>
    </source>
</evidence>
<feature type="transmembrane region" description="Helical" evidence="11">
    <location>
        <begin position="152"/>
        <end position="169"/>
    </location>
</feature>
<evidence type="ECO:0000256" key="11">
    <source>
        <dbReference type="SAM" id="Phobius"/>
    </source>
</evidence>
<dbReference type="CDD" id="cd18564">
    <property type="entry name" value="ABC_6TM_exporter_like"/>
    <property type="match status" value="1"/>
</dbReference>
<keyword evidence="4" id="KW-0762">Sugar transport</keyword>
<dbReference type="FunFam" id="3.40.50.300:FF:000287">
    <property type="entry name" value="Multidrug ABC transporter ATP-binding protein"/>
    <property type="match status" value="1"/>
</dbReference>
<proteinExistence type="inferred from homology"/>
<dbReference type="PROSITE" id="PS50929">
    <property type="entry name" value="ABC_TM1F"/>
    <property type="match status" value="1"/>
</dbReference>
<reference evidence="14 15" key="1">
    <citation type="submission" date="2012-04" db="EMBL/GenBank/DDBJ databases">
        <title>The Genome Sequence of Afipia clevelandensis ATCC 49720.</title>
        <authorList>
            <consortium name="The Broad Institute Genome Sequencing Platform"/>
            <person name="Earl A."/>
            <person name="Ward D."/>
            <person name="Feldgarden M."/>
            <person name="Gevers D."/>
            <person name="Huys G."/>
            <person name="Walker B."/>
            <person name="Young S.K."/>
            <person name="Zeng Q."/>
            <person name="Gargeya S."/>
            <person name="Fitzgerald M."/>
            <person name="Haas B."/>
            <person name="Abouelleil A."/>
            <person name="Alvarado L."/>
            <person name="Arachchi H.M."/>
            <person name="Berlin A."/>
            <person name="Chapman S.B."/>
            <person name="Goldberg J."/>
            <person name="Griggs A."/>
            <person name="Gujja S."/>
            <person name="Hansen M."/>
            <person name="Howarth C."/>
            <person name="Imamovic A."/>
            <person name="Larimer J."/>
            <person name="McCowen C."/>
            <person name="Montmayeur A."/>
            <person name="Murphy C."/>
            <person name="Neiman D."/>
            <person name="Pearson M."/>
            <person name="Priest M."/>
            <person name="Roberts A."/>
            <person name="Saif S."/>
            <person name="Shea T."/>
            <person name="Sisk P."/>
            <person name="Sykes S."/>
            <person name="Wortman J."/>
            <person name="Nusbaum C."/>
            <person name="Birren B."/>
        </authorList>
    </citation>
    <scope>NUCLEOTIDE SEQUENCE [LARGE SCALE GENOMIC DNA]</scope>
    <source>
        <strain evidence="14 15">ATCC 49720</strain>
    </source>
</reference>
<evidence type="ECO:0000313" key="14">
    <source>
        <dbReference type="EMBL" id="EKS33230.1"/>
    </source>
</evidence>
<dbReference type="InterPro" id="IPR039421">
    <property type="entry name" value="Type_1_exporter"/>
</dbReference>
<dbReference type="GO" id="GO:0005886">
    <property type="term" value="C:plasma membrane"/>
    <property type="evidence" value="ECO:0007669"/>
    <property type="project" value="UniProtKB-SubCell"/>
</dbReference>
<comment type="function">
    <text evidence="10">Involved in beta-(1--&gt;2)glucan export. Transmembrane domains (TMD) form a pore in the inner membrane and the ATP-binding domain (NBD) is responsible for energy generation.</text>
</comment>
<dbReference type="SMART" id="SM00382">
    <property type="entry name" value="AAA"/>
    <property type="match status" value="1"/>
</dbReference>